<dbReference type="PANTHER" id="PTHR43829">
    <property type="entry name" value="AQUAPORIN OR AQUAGLYCEROPORIN RELATED"/>
    <property type="match status" value="1"/>
</dbReference>
<dbReference type="FunFam" id="1.20.1080.10:FF:000027">
    <property type="entry name" value="MIP aquaporin"/>
    <property type="match status" value="1"/>
</dbReference>
<dbReference type="AlphaFoldDB" id="A0AAJ0C842"/>
<accession>A0AAJ0C842</accession>
<gene>
    <name evidence="13" type="ORF">QBC33DRAFT_555066</name>
</gene>
<dbReference type="InterPro" id="IPR022357">
    <property type="entry name" value="MIP_CS"/>
</dbReference>
<dbReference type="CDD" id="cd00333">
    <property type="entry name" value="MIP"/>
    <property type="match status" value="1"/>
</dbReference>
<comment type="similarity">
    <text evidence="2 10">Belongs to the MIP/aquaporin (TC 1.A.8) family.</text>
</comment>
<sequence length="357" mass="38693">MAIPPTFSSPSPSPSFSHASFPSLGSAAKSEQAVLPMGIESTHDERAFATAHDAPVKPPTPAPVPADEPDLAWPRARTVMQDAFSEFFGVFIMILFGDGSVAQVTLSDKKSGDYQSISWGWGLGVMLGFYVAGKSGGHLNPAITLSNCVYRKFPWRKLPVYAAAQVLGAMAGAAVVYGNYRSAIDNFEGHGVRTVGGNMSTAGIFCTYPQPFMTRTGMFFSEFLASAILQFVIYSLLDNGAGKLMPLSLFFLIFGLGACFGWETGYAINLARDFGPRLVTYMIGYGPEVWSAGGYYFWIPMVAPFLGCLTGGFLYDVFLYTGAETPINTPYMGFPRLLQPKRSVWSNTYVKDEVSKA</sequence>
<dbReference type="Proteomes" id="UP001244011">
    <property type="component" value="Unassembled WGS sequence"/>
</dbReference>
<organism evidence="13 14">
    <name type="scientific">Phialemonium atrogriseum</name>
    <dbReference type="NCBI Taxonomy" id="1093897"/>
    <lineage>
        <taxon>Eukaryota</taxon>
        <taxon>Fungi</taxon>
        <taxon>Dikarya</taxon>
        <taxon>Ascomycota</taxon>
        <taxon>Pezizomycotina</taxon>
        <taxon>Sordariomycetes</taxon>
        <taxon>Sordariomycetidae</taxon>
        <taxon>Cephalothecales</taxon>
        <taxon>Cephalothecaceae</taxon>
        <taxon>Phialemonium</taxon>
    </lineage>
</organism>
<dbReference type="InterPro" id="IPR000425">
    <property type="entry name" value="MIP"/>
</dbReference>
<keyword evidence="3 10" id="KW-0813">Transport</keyword>
<keyword evidence="6 12" id="KW-1133">Transmembrane helix</keyword>
<evidence type="ECO:0000256" key="10">
    <source>
        <dbReference type="RuleBase" id="RU000477"/>
    </source>
</evidence>
<evidence type="ECO:0000256" key="3">
    <source>
        <dbReference type="ARBA" id="ARBA00022448"/>
    </source>
</evidence>
<feature type="region of interest" description="Disordered" evidence="11">
    <location>
        <begin position="1"/>
        <end position="23"/>
    </location>
</feature>
<reference evidence="13" key="1">
    <citation type="submission" date="2023-06" db="EMBL/GenBank/DDBJ databases">
        <title>Genome-scale phylogeny and comparative genomics of the fungal order Sordariales.</title>
        <authorList>
            <consortium name="Lawrence Berkeley National Laboratory"/>
            <person name="Hensen N."/>
            <person name="Bonometti L."/>
            <person name="Westerberg I."/>
            <person name="Brannstrom I.O."/>
            <person name="Guillou S."/>
            <person name="Cros-Aarteil S."/>
            <person name="Calhoun S."/>
            <person name="Haridas S."/>
            <person name="Kuo A."/>
            <person name="Mondo S."/>
            <person name="Pangilinan J."/>
            <person name="Riley R."/>
            <person name="Labutti K."/>
            <person name="Andreopoulos B."/>
            <person name="Lipzen A."/>
            <person name="Chen C."/>
            <person name="Yanf M."/>
            <person name="Daum C."/>
            <person name="Ng V."/>
            <person name="Clum A."/>
            <person name="Steindorff A."/>
            <person name="Ohm R."/>
            <person name="Martin F."/>
            <person name="Silar P."/>
            <person name="Natvig D."/>
            <person name="Lalanne C."/>
            <person name="Gautier V."/>
            <person name="Ament-Velasquez S.L."/>
            <person name="Kruys A."/>
            <person name="Hutchinson M.I."/>
            <person name="Powell A.J."/>
            <person name="Barry K."/>
            <person name="Miller A.N."/>
            <person name="Grigoriev I.V."/>
            <person name="Debuchy R."/>
            <person name="Gladieux P."/>
            <person name="Thoren M.H."/>
            <person name="Johannesson H."/>
        </authorList>
    </citation>
    <scope>NUCLEOTIDE SEQUENCE</scope>
    <source>
        <strain evidence="13">8032-3</strain>
    </source>
</reference>
<keyword evidence="14" id="KW-1185">Reference proteome</keyword>
<feature type="transmembrane region" description="Helical" evidence="12">
    <location>
        <begin position="158"/>
        <end position="177"/>
    </location>
</feature>
<dbReference type="Pfam" id="PF00230">
    <property type="entry name" value="MIP"/>
    <property type="match status" value="1"/>
</dbReference>
<evidence type="ECO:0000313" key="13">
    <source>
        <dbReference type="EMBL" id="KAK1771908.1"/>
    </source>
</evidence>
<evidence type="ECO:0000256" key="8">
    <source>
        <dbReference type="ARBA" id="ARBA00034651"/>
    </source>
</evidence>
<evidence type="ECO:0000256" key="7">
    <source>
        <dbReference type="ARBA" id="ARBA00023136"/>
    </source>
</evidence>
<feature type="transmembrane region" description="Helical" evidence="12">
    <location>
        <begin position="118"/>
        <end position="137"/>
    </location>
</feature>
<comment type="catalytic activity">
    <reaction evidence="8">
        <text>H2O(in) = H2O(out)</text>
        <dbReference type="Rhea" id="RHEA:29667"/>
        <dbReference type="ChEBI" id="CHEBI:15377"/>
    </reaction>
</comment>
<dbReference type="GO" id="GO:0005886">
    <property type="term" value="C:plasma membrane"/>
    <property type="evidence" value="ECO:0007669"/>
    <property type="project" value="TreeGrafter"/>
</dbReference>
<comment type="caution">
    <text evidence="13">The sequence shown here is derived from an EMBL/GenBank/DDBJ whole genome shotgun (WGS) entry which is preliminary data.</text>
</comment>
<evidence type="ECO:0000256" key="6">
    <source>
        <dbReference type="ARBA" id="ARBA00022989"/>
    </source>
</evidence>
<evidence type="ECO:0000256" key="11">
    <source>
        <dbReference type="SAM" id="MobiDB-lite"/>
    </source>
</evidence>
<dbReference type="GO" id="GO:0015250">
    <property type="term" value="F:water channel activity"/>
    <property type="evidence" value="ECO:0007669"/>
    <property type="project" value="TreeGrafter"/>
</dbReference>
<protein>
    <submittedName>
        <fullName evidence="13">Aquaporin-like protein</fullName>
    </submittedName>
</protein>
<feature type="transmembrane region" description="Helical" evidence="12">
    <location>
        <begin position="249"/>
        <end position="268"/>
    </location>
</feature>
<dbReference type="PRINTS" id="PR00783">
    <property type="entry name" value="MINTRINSICP"/>
</dbReference>
<dbReference type="GeneID" id="85312778"/>
<comment type="subcellular location">
    <subcellularLocation>
        <location evidence="1">Membrane</location>
        <topology evidence="1">Multi-pass membrane protein</topology>
    </subcellularLocation>
</comment>
<dbReference type="InterPro" id="IPR023271">
    <property type="entry name" value="Aquaporin-like"/>
</dbReference>
<dbReference type="SUPFAM" id="SSF81338">
    <property type="entry name" value="Aquaporin-like"/>
    <property type="match status" value="1"/>
</dbReference>
<evidence type="ECO:0000313" key="14">
    <source>
        <dbReference type="Proteomes" id="UP001244011"/>
    </source>
</evidence>
<keyword evidence="4 10" id="KW-0812">Transmembrane</keyword>
<dbReference type="InterPro" id="IPR050363">
    <property type="entry name" value="MIP/Aquaporin"/>
</dbReference>
<keyword evidence="7 12" id="KW-0472">Membrane</keyword>
<dbReference type="PROSITE" id="PS00221">
    <property type="entry name" value="MIP"/>
    <property type="match status" value="1"/>
</dbReference>
<dbReference type="RefSeq" id="XP_060288121.1">
    <property type="nucleotide sequence ID" value="XM_060429591.1"/>
</dbReference>
<dbReference type="PANTHER" id="PTHR43829:SF9">
    <property type="entry name" value="AQUAPORIN-9"/>
    <property type="match status" value="1"/>
</dbReference>
<evidence type="ECO:0000256" key="2">
    <source>
        <dbReference type="ARBA" id="ARBA00006175"/>
    </source>
</evidence>
<proteinExistence type="inferred from homology"/>
<dbReference type="EMBL" id="MU838998">
    <property type="protein sequence ID" value="KAK1771908.1"/>
    <property type="molecule type" value="Genomic_DNA"/>
</dbReference>
<feature type="transmembrane region" description="Helical" evidence="12">
    <location>
        <begin position="295"/>
        <end position="315"/>
    </location>
</feature>
<dbReference type="NCBIfam" id="TIGR00861">
    <property type="entry name" value="MIP"/>
    <property type="match status" value="1"/>
</dbReference>
<keyword evidence="5" id="KW-0677">Repeat</keyword>
<feature type="transmembrane region" description="Helical" evidence="12">
    <location>
        <begin position="87"/>
        <end position="106"/>
    </location>
</feature>
<comment type="catalytic activity">
    <reaction evidence="9">
        <text>glycerol(in) = glycerol(out)</text>
        <dbReference type="Rhea" id="RHEA:29675"/>
        <dbReference type="ChEBI" id="CHEBI:17754"/>
    </reaction>
</comment>
<evidence type="ECO:0000256" key="1">
    <source>
        <dbReference type="ARBA" id="ARBA00004141"/>
    </source>
</evidence>
<evidence type="ECO:0000256" key="5">
    <source>
        <dbReference type="ARBA" id="ARBA00022737"/>
    </source>
</evidence>
<feature type="transmembrane region" description="Helical" evidence="12">
    <location>
        <begin position="218"/>
        <end position="237"/>
    </location>
</feature>
<dbReference type="Gene3D" id="1.20.1080.10">
    <property type="entry name" value="Glycerol uptake facilitator protein"/>
    <property type="match status" value="1"/>
</dbReference>
<name>A0AAJ0C842_9PEZI</name>
<evidence type="ECO:0000256" key="12">
    <source>
        <dbReference type="SAM" id="Phobius"/>
    </source>
</evidence>
<dbReference type="GO" id="GO:0015254">
    <property type="term" value="F:glycerol channel activity"/>
    <property type="evidence" value="ECO:0007669"/>
    <property type="project" value="TreeGrafter"/>
</dbReference>
<evidence type="ECO:0000256" key="4">
    <source>
        <dbReference type="ARBA" id="ARBA00022692"/>
    </source>
</evidence>
<evidence type="ECO:0000256" key="9">
    <source>
        <dbReference type="ARBA" id="ARBA00049405"/>
    </source>
</evidence>